<keyword evidence="3" id="KW-1185">Reference proteome</keyword>
<feature type="compositionally biased region" description="Low complexity" evidence="1">
    <location>
        <begin position="93"/>
        <end position="107"/>
    </location>
</feature>
<dbReference type="InParanoid" id="A0A1Y2E9T4"/>
<dbReference type="RefSeq" id="XP_040718618.1">
    <property type="nucleotide sequence ID" value="XM_040863414.1"/>
</dbReference>
<gene>
    <name evidence="2" type="ORF">BCR38DRAFT_481812</name>
</gene>
<feature type="region of interest" description="Disordered" evidence="1">
    <location>
        <begin position="35"/>
        <end position="76"/>
    </location>
</feature>
<reference evidence="2 3" key="1">
    <citation type="submission" date="2016-07" db="EMBL/GenBank/DDBJ databases">
        <title>Pervasive Adenine N6-methylation of Active Genes in Fungi.</title>
        <authorList>
            <consortium name="DOE Joint Genome Institute"/>
            <person name="Mondo S.J."/>
            <person name="Dannebaum R.O."/>
            <person name="Kuo R.C."/>
            <person name="Labutti K."/>
            <person name="Haridas S."/>
            <person name="Kuo A."/>
            <person name="Salamov A."/>
            <person name="Ahrendt S.R."/>
            <person name="Lipzen A."/>
            <person name="Sullivan W."/>
            <person name="Andreopoulos W.B."/>
            <person name="Clum A."/>
            <person name="Lindquist E."/>
            <person name="Daum C."/>
            <person name="Ramamoorthy G.K."/>
            <person name="Gryganskyi A."/>
            <person name="Culley D."/>
            <person name="Magnuson J.K."/>
            <person name="James T.Y."/>
            <person name="O'Malley M.A."/>
            <person name="Stajich J.E."/>
            <person name="Spatafora J.W."/>
            <person name="Visel A."/>
            <person name="Grigoriev I.V."/>
        </authorList>
    </citation>
    <scope>NUCLEOTIDE SEQUENCE [LARGE SCALE GENOMIC DNA]</scope>
    <source>
        <strain evidence="2 3">CBS 129021</strain>
    </source>
</reference>
<evidence type="ECO:0000313" key="2">
    <source>
        <dbReference type="EMBL" id="ORY68331.1"/>
    </source>
</evidence>
<dbReference type="GeneID" id="63779626"/>
<dbReference type="EMBL" id="MCFJ01000003">
    <property type="protein sequence ID" value="ORY68331.1"/>
    <property type="molecule type" value="Genomic_DNA"/>
</dbReference>
<feature type="compositionally biased region" description="Polar residues" evidence="1">
    <location>
        <begin position="59"/>
        <end position="68"/>
    </location>
</feature>
<comment type="caution">
    <text evidence="2">The sequence shown here is derived from an EMBL/GenBank/DDBJ whole genome shotgun (WGS) entry which is preliminary data.</text>
</comment>
<protein>
    <submittedName>
        <fullName evidence="2">Uncharacterized protein</fullName>
    </submittedName>
</protein>
<name>A0A1Y2E9T4_9PEZI</name>
<dbReference type="Proteomes" id="UP000193689">
    <property type="component" value="Unassembled WGS sequence"/>
</dbReference>
<evidence type="ECO:0000313" key="3">
    <source>
        <dbReference type="Proteomes" id="UP000193689"/>
    </source>
</evidence>
<accession>A0A1Y2E9T4</accession>
<organism evidence="2 3">
    <name type="scientific">Pseudomassariella vexata</name>
    <dbReference type="NCBI Taxonomy" id="1141098"/>
    <lineage>
        <taxon>Eukaryota</taxon>
        <taxon>Fungi</taxon>
        <taxon>Dikarya</taxon>
        <taxon>Ascomycota</taxon>
        <taxon>Pezizomycotina</taxon>
        <taxon>Sordariomycetes</taxon>
        <taxon>Xylariomycetidae</taxon>
        <taxon>Amphisphaeriales</taxon>
        <taxon>Pseudomassariaceae</taxon>
        <taxon>Pseudomassariella</taxon>
    </lineage>
</organism>
<evidence type="ECO:0000256" key="1">
    <source>
        <dbReference type="SAM" id="MobiDB-lite"/>
    </source>
</evidence>
<sequence>MASSLAVGAGIRPILKVPAPAIPQVVAGFMEDIELETSSESDSESNTDTYFGLPKGTASELSEASENFTVEPAESGKLEDDIFESGDEDLATQQPSVQSDVISSQVSATTDDRGGRAGLERRHFHGNDSRKVIKELKGNAISRHRRLRRLNPRALE</sequence>
<dbReference type="AlphaFoldDB" id="A0A1Y2E9T4"/>
<feature type="compositionally biased region" description="Basic and acidic residues" evidence="1">
    <location>
        <begin position="110"/>
        <end position="121"/>
    </location>
</feature>
<feature type="compositionally biased region" description="Acidic residues" evidence="1">
    <location>
        <begin position="35"/>
        <end position="45"/>
    </location>
</feature>
<feature type="region of interest" description="Disordered" evidence="1">
    <location>
        <begin position="91"/>
        <end position="121"/>
    </location>
</feature>
<proteinExistence type="predicted"/>